<name>A0A930B9V8_9FIRM</name>
<dbReference type="GO" id="GO:0009986">
    <property type="term" value="C:cell surface"/>
    <property type="evidence" value="ECO:0007669"/>
    <property type="project" value="UniProtKB-SubCell"/>
</dbReference>
<evidence type="ECO:0000256" key="9">
    <source>
        <dbReference type="ARBA" id="ARBA00023136"/>
    </source>
</evidence>
<dbReference type="Proteomes" id="UP000757890">
    <property type="component" value="Unassembled WGS sequence"/>
</dbReference>
<feature type="coiled-coil region" evidence="11">
    <location>
        <begin position="533"/>
        <end position="560"/>
    </location>
</feature>
<keyword evidence="11" id="KW-0175">Coiled coil</keyword>
<dbReference type="InterPro" id="IPR011049">
    <property type="entry name" value="Serralysin-like_metalloprot_C"/>
</dbReference>
<dbReference type="AlphaFoldDB" id="A0A930B9V8"/>
<keyword evidence="10" id="KW-0998">Cell outer membrane</keyword>
<evidence type="ECO:0000256" key="4">
    <source>
        <dbReference type="ARBA" id="ARBA00022448"/>
    </source>
</evidence>
<protein>
    <submittedName>
        <fullName evidence="13">S-layer homology domain-containing protein</fullName>
    </submittedName>
</protein>
<dbReference type="Gene3D" id="6.10.250.2040">
    <property type="match status" value="1"/>
</dbReference>
<gene>
    <name evidence="13" type="ORF">HXL70_09250</name>
</gene>
<sequence>STVKIQGEGTKADSEYSGENIKTKVSQDASGNTNINMMLASALNGITSISNGKAGSSNTTITLGDGTVNVGGSTISNVKSALNGTALANASEDQKKSAATIGDLKDAVNNATLGKGLYFGANSGATVLNKLESTVKIQGEGTKADSEYSGQNVKTKISQDANGNTVIDLMLAKKAVFDSVTTGNTIIDNRGLTVGGTTYVSDSGLNAGGKKITNVADGTDPHDAVNVSQLNKVVAGATTKVADGKNTTVTSETNANGSKTYHVNLNDDITLGTDPSKQISIKGTEGTIKAGKVTVDGSKGTVNGLTNLTWDPNHFTSGQAATEDQLKAVAGQITKAAKQSSVSAGKNITVTKGTNADGGVDYKVATADDLNLNSVTTGTTVINDKGLTVGGTTYVSKDGLNAGGKKIINVAPGELSKNSTDAVNGSQLYQTNEALNKIGGAINNMDNRINRVGAGAAALAALHPLDFDPDSKWDFAAGYGNYKGANAVAVGAYYRPNEDTMISVGGSMGGGQNMINAGVSLKIGRGNHVSTSRVAMAKEIKDLRAELENMKGALMKVSEGRPLDSLDMDKMQLFPDVPANHWAYDYVATLAGNGVIVGYPDGQFGGDRMMTRYEMAALIYRAMQNGAAADDRMARALKEFEPELERIRVDTITKHKDGTPDIQRVRVIKGRG</sequence>
<feature type="non-terminal residue" evidence="13">
    <location>
        <position position="1"/>
    </location>
</feature>
<organism evidence="13 14">
    <name type="scientific">Dialister invisus</name>
    <dbReference type="NCBI Taxonomy" id="218538"/>
    <lineage>
        <taxon>Bacteria</taxon>
        <taxon>Bacillati</taxon>
        <taxon>Bacillota</taxon>
        <taxon>Negativicutes</taxon>
        <taxon>Veillonellales</taxon>
        <taxon>Veillonellaceae</taxon>
        <taxon>Dialister</taxon>
    </lineage>
</organism>
<dbReference type="Pfam" id="PF00395">
    <property type="entry name" value="SLH"/>
    <property type="match status" value="1"/>
</dbReference>
<evidence type="ECO:0000256" key="3">
    <source>
        <dbReference type="ARBA" id="ARBA00005848"/>
    </source>
</evidence>
<dbReference type="InterPro" id="IPR001119">
    <property type="entry name" value="SLH_dom"/>
</dbReference>
<comment type="similarity">
    <text evidence="3">Belongs to the autotransporter-2 (AT-2) (TC 1.B.40) family.</text>
</comment>
<dbReference type="InterPro" id="IPR008635">
    <property type="entry name" value="Coiled_stalk_dom"/>
</dbReference>
<feature type="domain" description="SLH" evidence="12">
    <location>
        <begin position="570"/>
        <end position="633"/>
    </location>
</feature>
<dbReference type="Pfam" id="PF03895">
    <property type="entry name" value="YadA_anchor"/>
    <property type="match status" value="1"/>
</dbReference>
<keyword evidence="7" id="KW-0732">Signal</keyword>
<evidence type="ECO:0000256" key="1">
    <source>
        <dbReference type="ARBA" id="ARBA00004241"/>
    </source>
</evidence>
<evidence type="ECO:0000256" key="10">
    <source>
        <dbReference type="ARBA" id="ARBA00023237"/>
    </source>
</evidence>
<proteinExistence type="inferred from homology"/>
<dbReference type="SUPFAM" id="SSF54523">
    <property type="entry name" value="Pili subunits"/>
    <property type="match status" value="1"/>
</dbReference>
<keyword evidence="6" id="KW-0812">Transmembrane</keyword>
<comment type="subcellular location">
    <subcellularLocation>
        <location evidence="2">Cell outer membrane</location>
    </subcellularLocation>
    <subcellularLocation>
        <location evidence="1">Cell surface</location>
    </subcellularLocation>
</comment>
<dbReference type="SUPFAM" id="SSF101967">
    <property type="entry name" value="Adhesin YadA, collagen-binding domain"/>
    <property type="match status" value="2"/>
</dbReference>
<dbReference type="Gene3D" id="2.20.70.140">
    <property type="match status" value="2"/>
</dbReference>
<evidence type="ECO:0000313" key="14">
    <source>
        <dbReference type="Proteomes" id="UP000757890"/>
    </source>
</evidence>
<keyword evidence="9" id="KW-0472">Membrane</keyword>
<comment type="caution">
    <text evidence="13">The sequence shown here is derived from an EMBL/GenBank/DDBJ whole genome shotgun (WGS) entry which is preliminary data.</text>
</comment>
<evidence type="ECO:0000259" key="12">
    <source>
        <dbReference type="PROSITE" id="PS51272"/>
    </source>
</evidence>
<dbReference type="InterPro" id="IPR005594">
    <property type="entry name" value="YadA_C"/>
</dbReference>
<keyword evidence="8" id="KW-0653">Protein transport</keyword>
<keyword evidence="4" id="KW-0813">Transport</keyword>
<evidence type="ECO:0000256" key="11">
    <source>
        <dbReference type="SAM" id="Coils"/>
    </source>
</evidence>
<evidence type="ECO:0000256" key="2">
    <source>
        <dbReference type="ARBA" id="ARBA00004442"/>
    </source>
</evidence>
<accession>A0A930B9V8</accession>
<dbReference type="GO" id="GO:0015031">
    <property type="term" value="P:protein transport"/>
    <property type="evidence" value="ECO:0007669"/>
    <property type="project" value="UniProtKB-KW"/>
</dbReference>
<evidence type="ECO:0000256" key="6">
    <source>
        <dbReference type="ARBA" id="ARBA00022692"/>
    </source>
</evidence>
<dbReference type="Gene3D" id="3.30.1300.30">
    <property type="entry name" value="GSPII I/J protein-like"/>
    <property type="match status" value="1"/>
</dbReference>
<evidence type="ECO:0000256" key="7">
    <source>
        <dbReference type="ARBA" id="ARBA00022729"/>
    </source>
</evidence>
<reference evidence="13" key="1">
    <citation type="submission" date="2020-04" db="EMBL/GenBank/DDBJ databases">
        <title>Deep metagenomics examines the oral microbiome during advanced dental caries in children, revealing novel taxa and co-occurrences with host molecules.</title>
        <authorList>
            <person name="Baker J.L."/>
            <person name="Morton J.T."/>
            <person name="Dinis M."/>
            <person name="Alvarez R."/>
            <person name="Tran N.C."/>
            <person name="Knight R."/>
            <person name="Edlund A."/>
        </authorList>
    </citation>
    <scope>NUCLEOTIDE SEQUENCE</scope>
    <source>
        <strain evidence="13">JCVI_32_bin.14</strain>
    </source>
</reference>
<dbReference type="PANTHER" id="PTHR43308">
    <property type="entry name" value="OUTER MEMBRANE PROTEIN ALPHA-RELATED"/>
    <property type="match status" value="1"/>
</dbReference>
<dbReference type="InterPro" id="IPR051465">
    <property type="entry name" value="Cell_Envelope_Struct_Comp"/>
</dbReference>
<dbReference type="InterPro" id="IPR045584">
    <property type="entry name" value="Pilin-like"/>
</dbReference>
<dbReference type="GO" id="GO:0009279">
    <property type="term" value="C:cell outer membrane"/>
    <property type="evidence" value="ECO:0007669"/>
    <property type="project" value="UniProtKB-SubCell"/>
</dbReference>
<dbReference type="EMBL" id="JABZMK010000126">
    <property type="protein sequence ID" value="MBF1130205.1"/>
    <property type="molecule type" value="Genomic_DNA"/>
</dbReference>
<evidence type="ECO:0000256" key="8">
    <source>
        <dbReference type="ARBA" id="ARBA00022927"/>
    </source>
</evidence>
<dbReference type="Pfam" id="PF05662">
    <property type="entry name" value="YadA_stalk"/>
    <property type="match status" value="2"/>
</dbReference>
<evidence type="ECO:0000256" key="5">
    <source>
        <dbReference type="ARBA" id="ARBA00022452"/>
    </source>
</evidence>
<keyword evidence="5" id="KW-1134">Transmembrane beta strand</keyword>
<dbReference type="PROSITE" id="PS51272">
    <property type="entry name" value="SLH"/>
    <property type="match status" value="1"/>
</dbReference>
<evidence type="ECO:0000313" key="13">
    <source>
        <dbReference type="EMBL" id="MBF1130205.1"/>
    </source>
</evidence>